<dbReference type="Gene3D" id="3.10.450.620">
    <property type="entry name" value="JHP933, nucleotidyltransferase-like core domain"/>
    <property type="match status" value="1"/>
</dbReference>
<organism evidence="1 2">
    <name type="scientific">Acididesulfobacter guangdongensis</name>
    <dbReference type="NCBI Taxonomy" id="2597225"/>
    <lineage>
        <taxon>Bacteria</taxon>
        <taxon>Deltaproteobacteria</taxon>
        <taxon>Candidatus Acidulodesulfobacterales</taxon>
        <taxon>Candidatus Acididesulfobacter</taxon>
    </lineage>
</organism>
<dbReference type="Pfam" id="PF08843">
    <property type="entry name" value="AbiEii"/>
    <property type="match status" value="1"/>
</dbReference>
<sequence length="228" mass="26940">MKLCKLMWLAETEKLLRELSEYKEIESFIFTGGSALSYYLKHRFSEDIDFFYSASSNILDKKNVRKLIDKLSNKNYKIINTLDEEEQLDFYIGNVKNTFCAYSKFGHLLQKNNKILFGNIKIADLDVLTAMKVDALIGREKIRDYYDLYAISKKCGFKKIIDDSLKVNSNFNTKLFIKRLIEMDDKLTDIYIDDYLKPKYSIDRVSIRIYFEEQIDNYISANYIKSIK</sequence>
<accession>A0A519BFV7</accession>
<dbReference type="Proteomes" id="UP000316562">
    <property type="component" value="Unassembled WGS sequence"/>
</dbReference>
<dbReference type="EMBL" id="SGBC01000003">
    <property type="protein sequence ID" value="RZD16152.1"/>
    <property type="molecule type" value="Genomic_DNA"/>
</dbReference>
<dbReference type="InterPro" id="IPR014942">
    <property type="entry name" value="AbiEii"/>
</dbReference>
<proteinExistence type="predicted"/>
<dbReference type="AlphaFoldDB" id="A0A519BFV7"/>
<comment type="caution">
    <text evidence="1">The sequence shown here is derived from an EMBL/GenBank/DDBJ whole genome shotgun (WGS) entry which is preliminary data.</text>
</comment>
<evidence type="ECO:0000313" key="2">
    <source>
        <dbReference type="Proteomes" id="UP000316562"/>
    </source>
</evidence>
<evidence type="ECO:0000313" key="1">
    <source>
        <dbReference type="EMBL" id="RZD16152.1"/>
    </source>
</evidence>
<evidence type="ECO:0008006" key="3">
    <source>
        <dbReference type="Google" id="ProtNLM"/>
    </source>
</evidence>
<name>A0A519BFV7_ACIG2</name>
<protein>
    <recommendedName>
        <fullName evidence="3">Nucleotidyl transferase AbiEii/AbiGii toxin family protein</fullName>
    </recommendedName>
</protein>
<reference evidence="1 2" key="1">
    <citation type="journal article" date="2019" name="ISME J.">
        <title>Insights into ecological role of a new deltaproteobacterial order Candidatus Acidulodesulfobacterales by metagenomics and metatranscriptomics.</title>
        <authorList>
            <person name="Tan S."/>
            <person name="Liu J."/>
            <person name="Fang Y."/>
            <person name="Hedlund B.P."/>
            <person name="Lian Z.H."/>
            <person name="Huang L.Y."/>
            <person name="Li J.T."/>
            <person name="Huang L.N."/>
            <person name="Li W.J."/>
            <person name="Jiang H.C."/>
            <person name="Dong H.L."/>
            <person name="Shu W.S."/>
        </authorList>
    </citation>
    <scope>NUCLEOTIDE SEQUENCE [LARGE SCALE GENOMIC DNA]</scope>
    <source>
        <strain evidence="1">AP2</strain>
    </source>
</reference>
<gene>
    <name evidence="1" type="ORF">EVJ46_08170</name>
</gene>